<reference evidence="14" key="1">
    <citation type="journal article" date="2021" name="PeerJ">
        <title>Extensive microbial diversity within the chicken gut microbiome revealed by metagenomics and culture.</title>
        <authorList>
            <person name="Gilroy R."/>
            <person name="Ravi A."/>
            <person name="Getino M."/>
            <person name="Pursley I."/>
            <person name="Horton D.L."/>
            <person name="Alikhan N.F."/>
            <person name="Baker D."/>
            <person name="Gharbi K."/>
            <person name="Hall N."/>
            <person name="Watson M."/>
            <person name="Adriaenssens E.M."/>
            <person name="Foster-Nyarko E."/>
            <person name="Jarju S."/>
            <person name="Secka A."/>
            <person name="Antonio M."/>
            <person name="Oren A."/>
            <person name="Chaudhuri R.R."/>
            <person name="La Ragione R."/>
            <person name="Hildebrand F."/>
            <person name="Pallen M.J."/>
        </authorList>
    </citation>
    <scope>NUCLEOTIDE SEQUENCE</scope>
    <source>
        <strain evidence="14">1282</strain>
    </source>
</reference>
<dbReference type="InterPro" id="IPR027417">
    <property type="entry name" value="P-loop_NTPase"/>
</dbReference>
<evidence type="ECO:0000313" key="14">
    <source>
        <dbReference type="EMBL" id="HIY27217.1"/>
    </source>
</evidence>
<evidence type="ECO:0000256" key="10">
    <source>
        <dbReference type="RuleBase" id="RU000577"/>
    </source>
</evidence>
<dbReference type="InterPro" id="IPR001957">
    <property type="entry name" value="Chromosome_initiator_DnaA"/>
</dbReference>
<keyword evidence="7 8" id="KW-0238">DNA-binding</keyword>
<dbReference type="AlphaFoldDB" id="A0A9D1YEI5"/>
<feature type="binding site" evidence="8">
    <location>
        <position position="142"/>
    </location>
    <ligand>
        <name>ATP</name>
        <dbReference type="ChEBI" id="CHEBI:30616"/>
    </ligand>
</feature>
<dbReference type="GO" id="GO:0003688">
    <property type="term" value="F:DNA replication origin binding"/>
    <property type="evidence" value="ECO:0007669"/>
    <property type="project" value="UniProtKB-UniRule"/>
</dbReference>
<dbReference type="GO" id="GO:0006270">
    <property type="term" value="P:DNA replication initiation"/>
    <property type="evidence" value="ECO:0007669"/>
    <property type="project" value="UniProtKB-UniRule"/>
</dbReference>
<evidence type="ECO:0000256" key="8">
    <source>
        <dbReference type="HAMAP-Rule" id="MF_00377"/>
    </source>
</evidence>
<evidence type="ECO:0000259" key="12">
    <source>
        <dbReference type="SMART" id="SM00382"/>
    </source>
</evidence>
<dbReference type="CDD" id="cd06571">
    <property type="entry name" value="Bac_DnaA_C"/>
    <property type="match status" value="1"/>
</dbReference>
<evidence type="ECO:0000313" key="15">
    <source>
        <dbReference type="Proteomes" id="UP000823915"/>
    </source>
</evidence>
<dbReference type="PANTHER" id="PTHR30050:SF2">
    <property type="entry name" value="CHROMOSOMAL REPLICATION INITIATOR PROTEIN DNAA"/>
    <property type="match status" value="1"/>
</dbReference>
<keyword evidence="4 8" id="KW-0547">Nucleotide-binding</keyword>
<name>A0A9D1YEI5_9FIRM</name>
<comment type="domain">
    <text evidence="8">Domain I is involved in oligomerization and binding regulators, domain II is flexibile and of varying length in different bacteria, domain III forms the AAA+ region, while domain IV binds dsDNA.</text>
</comment>
<dbReference type="SUPFAM" id="SSF48295">
    <property type="entry name" value="TrpR-like"/>
    <property type="match status" value="1"/>
</dbReference>
<dbReference type="PRINTS" id="PR00051">
    <property type="entry name" value="DNAA"/>
</dbReference>
<dbReference type="InterPro" id="IPR024633">
    <property type="entry name" value="DnaA_N_dom"/>
</dbReference>
<dbReference type="InterPro" id="IPR013317">
    <property type="entry name" value="DnaA_dom"/>
</dbReference>
<feature type="region of interest" description="Domain III, AAA+ region" evidence="8">
    <location>
        <begin position="96"/>
        <end position="312"/>
    </location>
</feature>
<dbReference type="InterPro" id="IPR010921">
    <property type="entry name" value="Trp_repressor/repl_initiator"/>
</dbReference>
<keyword evidence="2 8" id="KW-0963">Cytoplasm</keyword>
<feature type="binding site" evidence="8">
    <location>
        <position position="144"/>
    </location>
    <ligand>
        <name>ATP</name>
        <dbReference type="ChEBI" id="CHEBI:30616"/>
    </ligand>
</feature>
<proteinExistence type="inferred from homology"/>
<dbReference type="InterPro" id="IPR013159">
    <property type="entry name" value="DnaA_C"/>
</dbReference>
<dbReference type="InterPro" id="IPR003593">
    <property type="entry name" value="AAA+_ATPase"/>
</dbReference>
<reference evidence="14" key="2">
    <citation type="submission" date="2021-04" db="EMBL/GenBank/DDBJ databases">
        <authorList>
            <person name="Gilroy R."/>
        </authorList>
    </citation>
    <scope>NUCLEOTIDE SEQUENCE</scope>
    <source>
        <strain evidence="14">1282</strain>
    </source>
</reference>
<dbReference type="InterPro" id="IPR038454">
    <property type="entry name" value="DnaA_N_sf"/>
</dbReference>
<keyword evidence="5 8" id="KW-0067">ATP-binding</keyword>
<dbReference type="CDD" id="cd00009">
    <property type="entry name" value="AAA"/>
    <property type="match status" value="1"/>
</dbReference>
<dbReference type="EMBL" id="DXDU01000135">
    <property type="protein sequence ID" value="HIY27217.1"/>
    <property type="molecule type" value="Genomic_DNA"/>
</dbReference>
<dbReference type="InterPro" id="IPR020591">
    <property type="entry name" value="Chromosome_initiator_DnaA-like"/>
</dbReference>
<dbReference type="SMART" id="SM00382">
    <property type="entry name" value="AAA"/>
    <property type="match status" value="1"/>
</dbReference>
<comment type="caution">
    <text evidence="14">The sequence shown here is derived from an EMBL/GenBank/DDBJ whole genome shotgun (WGS) entry which is preliminary data.</text>
</comment>
<gene>
    <name evidence="8 14" type="primary">dnaA</name>
    <name evidence="14" type="ORF">H9838_08615</name>
</gene>
<dbReference type="GO" id="GO:0005737">
    <property type="term" value="C:cytoplasm"/>
    <property type="evidence" value="ECO:0007669"/>
    <property type="project" value="UniProtKB-SubCell"/>
</dbReference>
<organism evidence="14 15">
    <name type="scientific">Candidatus Acutalibacter pullistercoris</name>
    <dbReference type="NCBI Taxonomy" id="2838418"/>
    <lineage>
        <taxon>Bacteria</taxon>
        <taxon>Bacillati</taxon>
        <taxon>Bacillota</taxon>
        <taxon>Clostridia</taxon>
        <taxon>Eubacteriales</taxon>
        <taxon>Acutalibacteraceae</taxon>
        <taxon>Acutalibacter</taxon>
    </lineage>
</organism>
<dbReference type="Gene3D" id="1.10.8.60">
    <property type="match status" value="1"/>
</dbReference>
<feature type="domain" description="AAA+ ATPase" evidence="12">
    <location>
        <begin position="129"/>
        <end position="257"/>
    </location>
</feature>
<dbReference type="GO" id="GO:0005886">
    <property type="term" value="C:plasma membrane"/>
    <property type="evidence" value="ECO:0007669"/>
    <property type="project" value="TreeGrafter"/>
</dbReference>
<dbReference type="Gene3D" id="3.40.50.300">
    <property type="entry name" value="P-loop containing nucleotide triphosphate hydrolases"/>
    <property type="match status" value="1"/>
</dbReference>
<evidence type="ECO:0000256" key="4">
    <source>
        <dbReference type="ARBA" id="ARBA00022741"/>
    </source>
</evidence>
<comment type="subunit">
    <text evidence="8">Oligomerizes as a right-handed, spiral filament on DNA at oriC.</text>
</comment>
<evidence type="ECO:0000256" key="9">
    <source>
        <dbReference type="NCBIfam" id="TIGR00362"/>
    </source>
</evidence>
<dbReference type="NCBIfam" id="TIGR00362">
    <property type="entry name" value="DnaA"/>
    <property type="match status" value="1"/>
</dbReference>
<protein>
    <recommendedName>
        <fullName evidence="8 9">Chromosomal replication initiator protein DnaA</fullName>
    </recommendedName>
</protein>
<comment type="caution">
    <text evidence="8">Lacks conserved residue(s) required for the propagation of feature annotation.</text>
</comment>
<dbReference type="SMART" id="SM00760">
    <property type="entry name" value="Bac_DnaA_C"/>
    <property type="match status" value="1"/>
</dbReference>
<evidence type="ECO:0000256" key="5">
    <source>
        <dbReference type="ARBA" id="ARBA00022840"/>
    </source>
</evidence>
<dbReference type="GO" id="GO:0008289">
    <property type="term" value="F:lipid binding"/>
    <property type="evidence" value="ECO:0007669"/>
    <property type="project" value="UniProtKB-KW"/>
</dbReference>
<dbReference type="HAMAP" id="MF_00377">
    <property type="entry name" value="DnaA_bact"/>
    <property type="match status" value="1"/>
</dbReference>
<dbReference type="GO" id="GO:0005524">
    <property type="term" value="F:ATP binding"/>
    <property type="evidence" value="ECO:0007669"/>
    <property type="project" value="UniProtKB-UniRule"/>
</dbReference>
<dbReference type="PANTHER" id="PTHR30050">
    <property type="entry name" value="CHROMOSOMAL REPLICATION INITIATOR PROTEIN DNAA"/>
    <property type="match status" value="1"/>
</dbReference>
<dbReference type="Proteomes" id="UP000823915">
    <property type="component" value="Unassembled WGS sequence"/>
</dbReference>
<evidence type="ECO:0000256" key="11">
    <source>
        <dbReference type="RuleBase" id="RU004227"/>
    </source>
</evidence>
<dbReference type="Pfam" id="PF00308">
    <property type="entry name" value="Bac_DnaA"/>
    <property type="match status" value="1"/>
</dbReference>
<feature type="region of interest" description="Domain I, interacts with DnaA modulators" evidence="8">
    <location>
        <begin position="1"/>
        <end position="89"/>
    </location>
</feature>
<dbReference type="SUPFAM" id="SSF52540">
    <property type="entry name" value="P-loop containing nucleoside triphosphate hydrolases"/>
    <property type="match status" value="1"/>
</dbReference>
<comment type="similarity">
    <text evidence="1 8 11">Belongs to the DnaA family.</text>
</comment>
<keyword evidence="6 8" id="KW-0446">Lipid-binding</keyword>
<feature type="binding site" evidence="8">
    <location>
        <position position="143"/>
    </location>
    <ligand>
        <name>ATP</name>
        <dbReference type="ChEBI" id="CHEBI:30616"/>
    </ligand>
</feature>
<keyword evidence="3 8" id="KW-0235">DNA replication</keyword>
<comment type="function">
    <text evidence="8 10">Plays an essential role in the initiation and regulation of chromosomal replication. ATP-DnaA binds to the origin of replication (oriC) to initiate formation of the DNA replication initiation complex once per cell cycle. Binds the DnaA box (a 9 base pair repeat at the origin) and separates the double-stranded (ds)DNA. Forms a right-handed helical filament on oriC DNA; dsDNA binds to the exterior of the filament while single-stranded (ss)DNA is stabiized in the filament's interior. The ATP-DnaA-oriC complex binds and stabilizes one strand of the AT-rich DNA unwinding element (DUE), permitting loading of DNA polymerase. After initiation quickly degrades to an ADP-DnaA complex that is not apt for DNA replication. Binds acidic phospholipids.</text>
</comment>
<dbReference type="GO" id="GO:0006275">
    <property type="term" value="P:regulation of DNA replication"/>
    <property type="evidence" value="ECO:0007669"/>
    <property type="project" value="UniProtKB-UniRule"/>
</dbReference>
<accession>A0A9D1YEI5</accession>
<dbReference type="Gene3D" id="1.10.1750.10">
    <property type="match status" value="1"/>
</dbReference>
<evidence type="ECO:0000256" key="6">
    <source>
        <dbReference type="ARBA" id="ARBA00023121"/>
    </source>
</evidence>
<dbReference type="Pfam" id="PF08299">
    <property type="entry name" value="Bac_DnaA_C"/>
    <property type="match status" value="1"/>
</dbReference>
<dbReference type="Pfam" id="PF11638">
    <property type="entry name" value="DnaA_N"/>
    <property type="match status" value="1"/>
</dbReference>
<feature type="domain" description="Chromosomal replication initiator DnaA C-terminal" evidence="13">
    <location>
        <begin position="341"/>
        <end position="416"/>
    </location>
</feature>
<dbReference type="Gene3D" id="3.30.300.180">
    <property type="match status" value="1"/>
</dbReference>
<sequence length="440" mass="49531">MESFDQAWELICDYCRSRITDVAYKTWFDRLKPLSLDFEAGMAQIEAPNEFHKQTLLRCYSDLLGEAFQSVFGSQIAFAITVPEERKAAPAPSAESDGYDLTFDTFVVGPSNRFAHAACQAVASQPATLYNPLFIYGNSGLGKTHLLNAIANEFKKNYPDRSVVYAKSEAFTNEIIEAIARGTTPAFREKYRKADLFLMDDIQFIAGKISVQEEFFHTFNTLYEAKKQIVLTSDRPPKDISTLDDRLKTRFEWGLTADVQPPEFETRIAIIIRKAESVGLDIPETVCEYIANRLKNNIRQLEGAVKKLRAFHLLENKPINIATAQAAISDIINNNQPAPVTVDKIIEEVARTFSGNVPGGITPEDIRSKKRNANISMARQVSIYIAREITNMSMVEIGQTFGGRDHSTVVYAIRQAEQNIKKDPRTKALVDDIIKNIRDR</sequence>
<evidence type="ECO:0000256" key="3">
    <source>
        <dbReference type="ARBA" id="ARBA00022705"/>
    </source>
</evidence>
<evidence type="ECO:0000259" key="13">
    <source>
        <dbReference type="SMART" id="SM00760"/>
    </source>
</evidence>
<evidence type="ECO:0000256" key="1">
    <source>
        <dbReference type="ARBA" id="ARBA00006583"/>
    </source>
</evidence>
<feature type="binding site" evidence="8">
    <location>
        <position position="140"/>
    </location>
    <ligand>
        <name>ATP</name>
        <dbReference type="ChEBI" id="CHEBI:30616"/>
    </ligand>
</feature>
<feature type="region of interest" description="Domain IV, binds dsDNA" evidence="8">
    <location>
        <begin position="313"/>
        <end position="440"/>
    </location>
</feature>
<evidence type="ECO:0000256" key="2">
    <source>
        <dbReference type="ARBA" id="ARBA00022490"/>
    </source>
</evidence>
<dbReference type="FunFam" id="3.40.50.300:FF:000668">
    <property type="entry name" value="Chromosomal replication initiator protein DnaA"/>
    <property type="match status" value="1"/>
</dbReference>
<evidence type="ECO:0000256" key="7">
    <source>
        <dbReference type="ARBA" id="ARBA00023125"/>
    </source>
</evidence>
<comment type="subcellular location">
    <subcellularLocation>
        <location evidence="8">Cytoplasm</location>
    </subcellularLocation>
</comment>